<name>A0A4Y7T253_COPMI</name>
<evidence type="ECO:0000256" key="2">
    <source>
        <dbReference type="SAM" id="SignalP"/>
    </source>
</evidence>
<dbReference type="EMBL" id="QPFP01000035">
    <property type="protein sequence ID" value="TEB28028.1"/>
    <property type="molecule type" value="Genomic_DNA"/>
</dbReference>
<evidence type="ECO:0000313" key="3">
    <source>
        <dbReference type="EMBL" id="TEB28028.1"/>
    </source>
</evidence>
<reference evidence="3 4" key="1">
    <citation type="journal article" date="2019" name="Nat. Ecol. Evol.">
        <title>Megaphylogeny resolves global patterns of mushroom evolution.</title>
        <authorList>
            <person name="Varga T."/>
            <person name="Krizsan K."/>
            <person name="Foldi C."/>
            <person name="Dima B."/>
            <person name="Sanchez-Garcia M."/>
            <person name="Sanchez-Ramirez S."/>
            <person name="Szollosi G.J."/>
            <person name="Szarkandi J.G."/>
            <person name="Papp V."/>
            <person name="Albert L."/>
            <person name="Andreopoulos W."/>
            <person name="Angelini C."/>
            <person name="Antonin V."/>
            <person name="Barry K.W."/>
            <person name="Bougher N.L."/>
            <person name="Buchanan P."/>
            <person name="Buyck B."/>
            <person name="Bense V."/>
            <person name="Catcheside P."/>
            <person name="Chovatia M."/>
            <person name="Cooper J."/>
            <person name="Damon W."/>
            <person name="Desjardin D."/>
            <person name="Finy P."/>
            <person name="Geml J."/>
            <person name="Haridas S."/>
            <person name="Hughes K."/>
            <person name="Justo A."/>
            <person name="Karasinski D."/>
            <person name="Kautmanova I."/>
            <person name="Kiss B."/>
            <person name="Kocsube S."/>
            <person name="Kotiranta H."/>
            <person name="LaButti K.M."/>
            <person name="Lechner B.E."/>
            <person name="Liimatainen K."/>
            <person name="Lipzen A."/>
            <person name="Lukacs Z."/>
            <person name="Mihaltcheva S."/>
            <person name="Morgado L.N."/>
            <person name="Niskanen T."/>
            <person name="Noordeloos M.E."/>
            <person name="Ohm R.A."/>
            <person name="Ortiz-Santana B."/>
            <person name="Ovrebo C."/>
            <person name="Racz N."/>
            <person name="Riley R."/>
            <person name="Savchenko A."/>
            <person name="Shiryaev A."/>
            <person name="Soop K."/>
            <person name="Spirin V."/>
            <person name="Szebenyi C."/>
            <person name="Tomsovsky M."/>
            <person name="Tulloss R.E."/>
            <person name="Uehling J."/>
            <person name="Grigoriev I.V."/>
            <person name="Vagvolgyi C."/>
            <person name="Papp T."/>
            <person name="Martin F.M."/>
            <person name="Miettinen O."/>
            <person name="Hibbett D.S."/>
            <person name="Nagy L.G."/>
        </authorList>
    </citation>
    <scope>NUCLEOTIDE SEQUENCE [LARGE SCALE GENOMIC DNA]</scope>
    <source>
        <strain evidence="3 4">FP101781</strain>
    </source>
</reference>
<dbReference type="Proteomes" id="UP000298030">
    <property type="component" value="Unassembled WGS sequence"/>
</dbReference>
<sequence length="198" mass="21644">MRVTGIASILALTFLSFSSASPIPSQGLSWREAVAGPPPWRNSGPVPIANREAGAPPWRGSGPGAPIENREAAPPWRSTQLRKSGRRRQELKDPPDGKVDVPKLMSGHRLNPCHGPLQSTRLRELNSVSDLMVVSSTFLPLCSRIFLHSFPLLLTTVSRDSSAITSFNFVCDGYDRSLFLVSLLLSHAPQDFLRFGCL</sequence>
<feature type="signal peptide" evidence="2">
    <location>
        <begin position="1"/>
        <end position="20"/>
    </location>
</feature>
<keyword evidence="2" id="KW-0732">Signal</keyword>
<evidence type="ECO:0000313" key="4">
    <source>
        <dbReference type="Proteomes" id="UP000298030"/>
    </source>
</evidence>
<feature type="compositionally biased region" description="Basic and acidic residues" evidence="1">
    <location>
        <begin position="87"/>
        <end position="101"/>
    </location>
</feature>
<evidence type="ECO:0000256" key="1">
    <source>
        <dbReference type="SAM" id="MobiDB-lite"/>
    </source>
</evidence>
<protein>
    <submittedName>
        <fullName evidence="3">Uncharacterized protein</fullName>
    </submittedName>
</protein>
<keyword evidence="4" id="KW-1185">Reference proteome</keyword>
<dbReference type="AlphaFoldDB" id="A0A4Y7T253"/>
<feature type="region of interest" description="Disordered" evidence="1">
    <location>
        <begin position="34"/>
        <end position="105"/>
    </location>
</feature>
<proteinExistence type="predicted"/>
<gene>
    <name evidence="3" type="ORF">FA13DRAFT_826413</name>
</gene>
<accession>A0A4Y7T253</accession>
<feature type="chain" id="PRO_5021334023" evidence="2">
    <location>
        <begin position="21"/>
        <end position="198"/>
    </location>
</feature>
<organism evidence="3 4">
    <name type="scientific">Coprinellus micaceus</name>
    <name type="common">Glistening ink-cap mushroom</name>
    <name type="synonym">Coprinus micaceus</name>
    <dbReference type="NCBI Taxonomy" id="71717"/>
    <lineage>
        <taxon>Eukaryota</taxon>
        <taxon>Fungi</taxon>
        <taxon>Dikarya</taxon>
        <taxon>Basidiomycota</taxon>
        <taxon>Agaricomycotina</taxon>
        <taxon>Agaricomycetes</taxon>
        <taxon>Agaricomycetidae</taxon>
        <taxon>Agaricales</taxon>
        <taxon>Agaricineae</taxon>
        <taxon>Psathyrellaceae</taxon>
        <taxon>Coprinellus</taxon>
    </lineage>
</organism>
<comment type="caution">
    <text evidence="3">The sequence shown here is derived from an EMBL/GenBank/DDBJ whole genome shotgun (WGS) entry which is preliminary data.</text>
</comment>